<evidence type="ECO:0000256" key="9">
    <source>
        <dbReference type="ARBA" id="ARBA00022837"/>
    </source>
</evidence>
<dbReference type="InterPro" id="IPR030400">
    <property type="entry name" value="Sedolisin_dom"/>
</dbReference>
<feature type="domain" description="Peptidase S53" evidence="13">
    <location>
        <begin position="205"/>
        <end position="600"/>
    </location>
</feature>
<dbReference type="GO" id="GO:0005576">
    <property type="term" value="C:extracellular region"/>
    <property type="evidence" value="ECO:0007669"/>
    <property type="project" value="UniProtKB-SubCell"/>
</dbReference>
<dbReference type="InterPro" id="IPR015366">
    <property type="entry name" value="S53_propep"/>
</dbReference>
<dbReference type="GeneID" id="27899397"/>
<dbReference type="GO" id="GO:0008240">
    <property type="term" value="F:tripeptidyl-peptidase activity"/>
    <property type="evidence" value="ECO:0007669"/>
    <property type="project" value="UniProtKB-EC"/>
</dbReference>
<organism evidence="14 15">
    <name type="scientific">Sphaerulina musiva (strain SO2202)</name>
    <name type="common">Poplar stem canker fungus</name>
    <name type="synonym">Septoria musiva</name>
    <dbReference type="NCBI Taxonomy" id="692275"/>
    <lineage>
        <taxon>Eukaryota</taxon>
        <taxon>Fungi</taxon>
        <taxon>Dikarya</taxon>
        <taxon>Ascomycota</taxon>
        <taxon>Pezizomycotina</taxon>
        <taxon>Dothideomycetes</taxon>
        <taxon>Dothideomycetidae</taxon>
        <taxon>Mycosphaerellales</taxon>
        <taxon>Mycosphaerellaceae</taxon>
        <taxon>Sphaerulina</taxon>
    </lineage>
</organism>
<keyword evidence="5" id="KW-0645">Protease</keyword>
<evidence type="ECO:0000256" key="11">
    <source>
        <dbReference type="PROSITE-ProRule" id="PRU01032"/>
    </source>
</evidence>
<evidence type="ECO:0000313" key="14">
    <source>
        <dbReference type="EMBL" id="EMF08196.1"/>
    </source>
</evidence>
<dbReference type="OMA" id="CIEMAAI"/>
<dbReference type="Proteomes" id="UP000016931">
    <property type="component" value="Unassembled WGS sequence"/>
</dbReference>
<comment type="function">
    <text evidence="2">Secreted tripeptidyl-peptidase which degrades proteins at acidic pHs and is involved in virulence.</text>
</comment>
<comment type="cofactor">
    <cofactor evidence="11">
        <name>Ca(2+)</name>
        <dbReference type="ChEBI" id="CHEBI:29108"/>
    </cofactor>
    <text evidence="11">Binds 1 Ca(2+) ion per subunit.</text>
</comment>
<protein>
    <recommendedName>
        <fullName evidence="4">tripeptidyl-peptidase II</fullName>
        <ecNumber evidence="4">3.4.14.10</ecNumber>
    </recommendedName>
</protein>
<reference evidence="14 15" key="1">
    <citation type="journal article" date="2012" name="PLoS Pathog.">
        <title>Diverse lifestyles and strategies of plant pathogenesis encoded in the genomes of eighteen Dothideomycetes fungi.</title>
        <authorList>
            <person name="Ohm R.A."/>
            <person name="Feau N."/>
            <person name="Henrissat B."/>
            <person name="Schoch C.L."/>
            <person name="Horwitz B.A."/>
            <person name="Barry K.W."/>
            <person name="Condon B.J."/>
            <person name="Copeland A.C."/>
            <person name="Dhillon B."/>
            <person name="Glaser F."/>
            <person name="Hesse C.N."/>
            <person name="Kosti I."/>
            <person name="LaButti K."/>
            <person name="Lindquist E.A."/>
            <person name="Lucas S."/>
            <person name="Salamov A.A."/>
            <person name="Bradshaw R.E."/>
            <person name="Ciuffetti L."/>
            <person name="Hamelin R.C."/>
            <person name="Kema G.H.J."/>
            <person name="Lawrence C."/>
            <person name="Scott J.A."/>
            <person name="Spatafora J.W."/>
            <person name="Turgeon B.G."/>
            <person name="de Wit P.J.G.M."/>
            <person name="Zhong S."/>
            <person name="Goodwin S.B."/>
            <person name="Grigoriev I.V."/>
        </authorList>
    </citation>
    <scope>NUCLEOTIDE SEQUENCE [LARGE SCALE GENOMIC DNA]</scope>
    <source>
        <strain evidence="14 15">SO2202</strain>
    </source>
</reference>
<evidence type="ECO:0000256" key="7">
    <source>
        <dbReference type="ARBA" id="ARBA00022801"/>
    </source>
</evidence>
<dbReference type="HOGENOM" id="CLU_013783_3_0_1"/>
<feature type="binding site" evidence="11">
    <location>
        <position position="578"/>
    </location>
    <ligand>
        <name>Ca(2+)</name>
        <dbReference type="ChEBI" id="CHEBI:29108"/>
    </ligand>
</feature>
<dbReference type="CDD" id="cd04056">
    <property type="entry name" value="Peptidases_S53"/>
    <property type="match status" value="1"/>
</dbReference>
<feature type="signal peptide" evidence="12">
    <location>
        <begin position="1"/>
        <end position="19"/>
    </location>
</feature>
<keyword evidence="12" id="KW-0732">Signal</keyword>
<dbReference type="PANTHER" id="PTHR14218:SF15">
    <property type="entry name" value="TRIPEPTIDYL-PEPTIDASE 1"/>
    <property type="match status" value="1"/>
</dbReference>
<dbReference type="EMBL" id="KB456272">
    <property type="protein sequence ID" value="EMF08196.1"/>
    <property type="molecule type" value="Genomic_DNA"/>
</dbReference>
<dbReference type="Pfam" id="PF00082">
    <property type="entry name" value="Peptidase_S8"/>
    <property type="match status" value="1"/>
</dbReference>
<evidence type="ECO:0000256" key="4">
    <source>
        <dbReference type="ARBA" id="ARBA00012462"/>
    </source>
</evidence>
<evidence type="ECO:0000256" key="2">
    <source>
        <dbReference type="ARBA" id="ARBA00002451"/>
    </source>
</evidence>
<dbReference type="Pfam" id="PF09286">
    <property type="entry name" value="Pro-kuma_activ"/>
    <property type="match status" value="1"/>
</dbReference>
<evidence type="ECO:0000256" key="6">
    <source>
        <dbReference type="ARBA" id="ARBA00022723"/>
    </source>
</evidence>
<dbReference type="SMART" id="SM00944">
    <property type="entry name" value="Pro-kuma_activ"/>
    <property type="match status" value="1"/>
</dbReference>
<dbReference type="InterPro" id="IPR050819">
    <property type="entry name" value="Tripeptidyl-peptidase_I"/>
</dbReference>
<evidence type="ECO:0000256" key="12">
    <source>
        <dbReference type="SAM" id="SignalP"/>
    </source>
</evidence>
<evidence type="ECO:0000256" key="5">
    <source>
        <dbReference type="ARBA" id="ARBA00022670"/>
    </source>
</evidence>
<evidence type="ECO:0000256" key="8">
    <source>
        <dbReference type="ARBA" id="ARBA00022825"/>
    </source>
</evidence>
<dbReference type="eggNOG" id="ENOG502QR6D">
    <property type="taxonomic scope" value="Eukaryota"/>
</dbReference>
<dbReference type="STRING" id="692275.M3CWZ0"/>
<dbReference type="InterPro" id="IPR023828">
    <property type="entry name" value="Peptidase_S8_Ser-AS"/>
</dbReference>
<feature type="binding site" evidence="11">
    <location>
        <position position="580"/>
    </location>
    <ligand>
        <name>Ca(2+)</name>
        <dbReference type="ChEBI" id="CHEBI:29108"/>
    </ligand>
</feature>
<dbReference type="AlphaFoldDB" id="M3CWZ0"/>
<keyword evidence="15" id="KW-1185">Reference proteome</keyword>
<dbReference type="SUPFAM" id="SSF54897">
    <property type="entry name" value="Protease propeptides/inhibitors"/>
    <property type="match status" value="1"/>
</dbReference>
<evidence type="ECO:0000313" key="15">
    <source>
        <dbReference type="Proteomes" id="UP000016931"/>
    </source>
</evidence>
<proteinExistence type="predicted"/>
<comment type="catalytic activity">
    <reaction evidence="1">
        <text>Release of an N-terminal tripeptide from a polypeptide.</text>
        <dbReference type="EC" id="3.4.14.10"/>
    </reaction>
</comment>
<keyword evidence="6 11" id="KW-0479">Metal-binding</keyword>
<dbReference type="InterPro" id="IPR036852">
    <property type="entry name" value="Peptidase_S8/S53_dom_sf"/>
</dbReference>
<keyword evidence="10" id="KW-0865">Zymogen</keyword>
<dbReference type="RefSeq" id="XP_016756317.1">
    <property type="nucleotide sequence ID" value="XM_016902260.1"/>
</dbReference>
<evidence type="ECO:0000259" key="13">
    <source>
        <dbReference type="PROSITE" id="PS51695"/>
    </source>
</evidence>
<dbReference type="InterPro" id="IPR000209">
    <property type="entry name" value="Peptidase_S8/S53_dom"/>
</dbReference>
<gene>
    <name evidence="14" type="ORF">SEPMUDRAFT_129153</name>
</gene>
<accession>M3CWZ0</accession>
<dbReference type="PROSITE" id="PS51695">
    <property type="entry name" value="SEDOLISIN"/>
    <property type="match status" value="1"/>
</dbReference>
<dbReference type="OrthoDB" id="409122at2759"/>
<dbReference type="EC" id="3.4.14.10" evidence="4"/>
<evidence type="ECO:0000256" key="10">
    <source>
        <dbReference type="ARBA" id="ARBA00023145"/>
    </source>
</evidence>
<dbReference type="PANTHER" id="PTHR14218">
    <property type="entry name" value="PROTEASE S8 TRIPEPTIDYL PEPTIDASE I CLN2"/>
    <property type="match status" value="1"/>
</dbReference>
<comment type="caution">
    <text evidence="11">Lacks conserved residue(s) required for the propagation of feature annotation.</text>
</comment>
<keyword evidence="7" id="KW-0378">Hydrolase</keyword>
<dbReference type="GO" id="GO:0006508">
    <property type="term" value="P:proteolysis"/>
    <property type="evidence" value="ECO:0007669"/>
    <property type="project" value="UniProtKB-KW"/>
</dbReference>
<dbReference type="SUPFAM" id="SSF52743">
    <property type="entry name" value="Subtilisin-like"/>
    <property type="match status" value="1"/>
</dbReference>
<evidence type="ECO:0000256" key="1">
    <source>
        <dbReference type="ARBA" id="ARBA00001910"/>
    </source>
</evidence>
<dbReference type="GO" id="GO:0004252">
    <property type="term" value="F:serine-type endopeptidase activity"/>
    <property type="evidence" value="ECO:0007669"/>
    <property type="project" value="InterPro"/>
</dbReference>
<dbReference type="GO" id="GO:0046872">
    <property type="term" value="F:metal ion binding"/>
    <property type="evidence" value="ECO:0007669"/>
    <property type="project" value="UniProtKB-UniRule"/>
</dbReference>
<feature type="chain" id="PRO_5004032115" description="tripeptidyl-peptidase II" evidence="12">
    <location>
        <begin position="20"/>
        <end position="603"/>
    </location>
</feature>
<comment type="subcellular location">
    <subcellularLocation>
        <location evidence="3">Secreted</location>
        <location evidence="3">Extracellular space</location>
    </subcellularLocation>
</comment>
<keyword evidence="9 11" id="KW-0106">Calcium</keyword>
<keyword evidence="8" id="KW-0720">Serine protease</keyword>
<dbReference type="PROSITE" id="PS00138">
    <property type="entry name" value="SUBTILASE_SER"/>
    <property type="match status" value="1"/>
</dbReference>
<dbReference type="CDD" id="cd11377">
    <property type="entry name" value="Pro-peptidase_S53"/>
    <property type="match status" value="1"/>
</dbReference>
<evidence type="ECO:0000256" key="3">
    <source>
        <dbReference type="ARBA" id="ARBA00004239"/>
    </source>
</evidence>
<feature type="binding site" evidence="11">
    <location>
        <position position="548"/>
    </location>
    <ligand>
        <name>Ca(2+)</name>
        <dbReference type="ChEBI" id="CHEBI:29108"/>
    </ligand>
</feature>
<sequence>MYTNVLLAALLLAAQSASAAVQKRALSSHGWQKRSPAPPDGPIKLHVALRQEDGGAAIERRLTQASDPNSAGFRQHMSASQAVELSPPTSGCVQSVEGWLREHGLLEKASSSAGIFEIDTTIRLAEELLNTTYYTFSDGVQMINRAEVYHLPEAVASSVDFVTPTTTFPRAASAQNVLAMLTKRSAPLSQRQTTGSKDCNGPDDLATPTCIRKIYDITFEGLNYTSQPNRTTFAVYATEGASFNPADLQKYLEEYNPSAAQASPSYQVIGPGDSRSPGGIAPKFETSLTTQSFLGLAAPEVESAVLYNYGGVFGPEKGATYDNFVTFLQQLISNTTVPSVVSVSESAPENLFDPDYARRLCNMMAQAGARGVSLLFSAGNNGPNGDSAGGKHKTIFEPKFPASCPWITAVGGTTNVADEQAATKDTIPLTSRLGFTSTGGGFSNVFPRPEYQTGQVQSYMDQHIPANYQTTSGFNASGRGYPDIAAFSTQFPTFVDGFQLPIGGTSAATPTWAAVIALLNDYEAFHNRPHLGFLNPWLYSLNGTGLKDIVKGGNNVGDCLLSQGCSLGQALGYDVTPGWDPATGLGSPMFRNLVKALDAGYVS</sequence>
<dbReference type="Gene3D" id="3.40.50.200">
    <property type="entry name" value="Peptidase S8/S53 domain"/>
    <property type="match status" value="1"/>
</dbReference>
<feature type="binding site" evidence="11">
    <location>
        <position position="549"/>
    </location>
    <ligand>
        <name>Ca(2+)</name>
        <dbReference type="ChEBI" id="CHEBI:29108"/>
    </ligand>
</feature>
<name>M3CWZ0_SPHMS</name>